<dbReference type="PANTHER" id="PTHR30035">
    <property type="entry name" value="LIPOPROTEIN VACJ-RELATED"/>
    <property type="match status" value="1"/>
</dbReference>
<evidence type="ECO:0000256" key="2">
    <source>
        <dbReference type="ARBA" id="ARBA00022729"/>
    </source>
</evidence>
<dbReference type="PRINTS" id="PR01805">
    <property type="entry name" value="VACJLIPOPROT"/>
</dbReference>
<gene>
    <name evidence="4" type="ORF">HCU74_07030</name>
</gene>
<keyword evidence="2 3" id="KW-0732">Signal</keyword>
<dbReference type="PANTHER" id="PTHR30035:SF3">
    <property type="entry name" value="INTERMEMBRANE PHOSPHOLIPID TRANSPORT SYSTEM LIPOPROTEIN MLAA"/>
    <property type="match status" value="1"/>
</dbReference>
<keyword evidence="5" id="KW-1185">Reference proteome</keyword>
<reference evidence="4 5" key="1">
    <citation type="submission" date="2020-04" db="EMBL/GenBank/DDBJ databases">
        <authorList>
            <person name="Yoon J."/>
        </authorList>
    </citation>
    <scope>NUCLEOTIDE SEQUENCE [LARGE SCALE GENOMIC DNA]</scope>
    <source>
        <strain evidence="4 5">KMU-166</strain>
    </source>
</reference>
<comment type="similarity">
    <text evidence="1">Belongs to the MlaA family.</text>
</comment>
<evidence type="ECO:0000256" key="1">
    <source>
        <dbReference type="ARBA" id="ARBA00010634"/>
    </source>
</evidence>
<proteinExistence type="inferred from homology"/>
<comment type="caution">
    <text evidence="4">The sequence shown here is derived from an EMBL/GenBank/DDBJ whole genome shotgun (WGS) entry which is preliminary data.</text>
</comment>
<dbReference type="Pfam" id="PF04333">
    <property type="entry name" value="MlaA"/>
    <property type="match status" value="1"/>
</dbReference>
<evidence type="ECO:0000256" key="3">
    <source>
        <dbReference type="SAM" id="SignalP"/>
    </source>
</evidence>
<accession>A0ABX1GE03</accession>
<evidence type="ECO:0000313" key="4">
    <source>
        <dbReference type="EMBL" id="NKI17175.1"/>
    </source>
</evidence>
<keyword evidence="4" id="KW-0449">Lipoprotein</keyword>
<organism evidence="4 5">
    <name type="scientific">Spongiibacter thalassae</name>
    <dbReference type="NCBI Taxonomy" id="2721624"/>
    <lineage>
        <taxon>Bacteria</taxon>
        <taxon>Pseudomonadati</taxon>
        <taxon>Pseudomonadota</taxon>
        <taxon>Gammaproteobacteria</taxon>
        <taxon>Cellvibrionales</taxon>
        <taxon>Spongiibacteraceae</taxon>
        <taxon>Spongiibacter</taxon>
    </lineage>
</organism>
<dbReference type="InterPro" id="IPR007428">
    <property type="entry name" value="MlaA"/>
</dbReference>
<dbReference type="EMBL" id="JAAWWK010000002">
    <property type="protein sequence ID" value="NKI17175.1"/>
    <property type="molecule type" value="Genomic_DNA"/>
</dbReference>
<feature type="signal peptide" evidence="3">
    <location>
        <begin position="1"/>
        <end position="30"/>
    </location>
</feature>
<feature type="chain" id="PRO_5046246451" evidence="3">
    <location>
        <begin position="31"/>
        <end position="251"/>
    </location>
</feature>
<protein>
    <submittedName>
        <fullName evidence="4">VacJ family lipoprotein</fullName>
    </submittedName>
</protein>
<evidence type="ECO:0000313" key="5">
    <source>
        <dbReference type="Proteomes" id="UP000765845"/>
    </source>
</evidence>
<sequence length="251" mass="27339">MALPLSLSCVPLFRRAVFTLMCLVPVVAFAAESEKVLGDPRDPWEGLNRHIFAFNEVADAYVARPLAKGYQAVTPSLVDQGLANMFNNIGEVKNFGNDLLQGNIGDAVVDLTRFVVNTTVGVVGFFDVAAHLGLERESEDFGQTLAVWGVGPGPYIVLPLLGPSTLRDGSGRVVDSFTSLTRDIDPLSAELAVSGLDLIQTRAALLNADELVSGDKYTFLKDVYLQRREFLINDGQLQDSFGDEDFESFDF</sequence>
<name>A0ABX1GE03_9GAMM</name>
<dbReference type="Proteomes" id="UP000765845">
    <property type="component" value="Unassembled WGS sequence"/>
</dbReference>